<dbReference type="InterPro" id="IPR025711">
    <property type="entry name" value="PepSY"/>
</dbReference>
<dbReference type="OrthoDB" id="6975080at2"/>
<dbReference type="AlphaFoldDB" id="A0A0B4XR14"/>
<feature type="domain" description="PepSY" evidence="2">
    <location>
        <begin position="54"/>
        <end position="102"/>
    </location>
</feature>
<keyword evidence="4" id="KW-1185">Reference proteome</keyword>
<evidence type="ECO:0000256" key="1">
    <source>
        <dbReference type="SAM" id="SignalP"/>
    </source>
</evidence>
<evidence type="ECO:0000313" key="4">
    <source>
        <dbReference type="Proteomes" id="UP000006764"/>
    </source>
</evidence>
<keyword evidence="1" id="KW-0732">Signal</keyword>
<protein>
    <recommendedName>
        <fullName evidence="2">PepSY domain-containing protein</fullName>
    </recommendedName>
</protein>
<gene>
    <name evidence="3" type="ORF">S7S_14090</name>
</gene>
<feature type="signal peptide" evidence="1">
    <location>
        <begin position="1"/>
        <end position="27"/>
    </location>
</feature>
<evidence type="ECO:0000259" key="2">
    <source>
        <dbReference type="Pfam" id="PF03413"/>
    </source>
</evidence>
<feature type="chain" id="PRO_5002111317" description="PepSY domain-containing protein" evidence="1">
    <location>
        <begin position="28"/>
        <end position="111"/>
    </location>
</feature>
<dbReference type="KEGG" id="apac:S7S_14090"/>
<dbReference type="EMBL" id="CP004387">
    <property type="protein sequence ID" value="AJD49230.1"/>
    <property type="molecule type" value="Genomic_DNA"/>
</dbReference>
<evidence type="ECO:0000313" key="3">
    <source>
        <dbReference type="EMBL" id="AJD49230.1"/>
    </source>
</evidence>
<accession>A0A0B4XR14</accession>
<dbReference type="HOGENOM" id="CLU_143489_1_0_6"/>
<proteinExistence type="predicted"/>
<dbReference type="Gene3D" id="3.10.450.40">
    <property type="match status" value="1"/>
</dbReference>
<dbReference type="Proteomes" id="UP000006764">
    <property type="component" value="Chromosome"/>
</dbReference>
<dbReference type="STRING" id="391936.S7S_14090"/>
<dbReference type="Pfam" id="PF03413">
    <property type="entry name" value="PepSY"/>
    <property type="match status" value="1"/>
</dbReference>
<reference evidence="3 4" key="1">
    <citation type="journal article" date="2012" name="J. Bacteriol.">
        <title>Genome sequence of an alkane-degrading bacterium, Alcanivorax pacificus type strain W11-5, isolated from deep sea sediment.</title>
        <authorList>
            <person name="Lai Q."/>
            <person name="Shao Z."/>
        </authorList>
    </citation>
    <scope>NUCLEOTIDE SEQUENCE [LARGE SCALE GENOMIC DNA]</scope>
    <source>
        <strain evidence="3 4">W11-5</strain>
    </source>
</reference>
<name>A0A0B4XR14_9GAMM</name>
<sequence>MGAMKTSIKVLSCTFALLLALWPAARADDDWRSLHDDVRAGRLVSLGSVLDWLEQHYVGNVIEVELDRDDGKVYYEIEMVGPQGQVVEFEFDAATGELVGIEGVNINGMKR</sequence>
<organism evidence="3 4">
    <name type="scientific">Isoalcanivorax pacificus W11-5</name>
    <dbReference type="NCBI Taxonomy" id="391936"/>
    <lineage>
        <taxon>Bacteria</taxon>
        <taxon>Pseudomonadati</taxon>
        <taxon>Pseudomonadota</taxon>
        <taxon>Gammaproteobacteria</taxon>
        <taxon>Oceanospirillales</taxon>
        <taxon>Alcanivoracaceae</taxon>
        <taxon>Isoalcanivorax</taxon>
    </lineage>
</organism>